<gene>
    <name evidence="2" type="ORF">HPP92_026727</name>
</gene>
<evidence type="ECO:0000313" key="3">
    <source>
        <dbReference type="Proteomes" id="UP000639772"/>
    </source>
</evidence>
<evidence type="ECO:0000313" key="2">
    <source>
        <dbReference type="EMBL" id="KAG0450498.1"/>
    </source>
</evidence>
<organism evidence="2 3">
    <name type="scientific">Vanilla planifolia</name>
    <name type="common">Vanilla</name>
    <dbReference type="NCBI Taxonomy" id="51239"/>
    <lineage>
        <taxon>Eukaryota</taxon>
        <taxon>Viridiplantae</taxon>
        <taxon>Streptophyta</taxon>
        <taxon>Embryophyta</taxon>
        <taxon>Tracheophyta</taxon>
        <taxon>Spermatophyta</taxon>
        <taxon>Magnoliopsida</taxon>
        <taxon>Liliopsida</taxon>
        <taxon>Asparagales</taxon>
        <taxon>Orchidaceae</taxon>
        <taxon>Vanilloideae</taxon>
        <taxon>Vanilleae</taxon>
        <taxon>Vanilla</taxon>
    </lineage>
</organism>
<dbReference type="EMBL" id="JADCNM010000122">
    <property type="protein sequence ID" value="KAG0450498.1"/>
    <property type="molecule type" value="Genomic_DNA"/>
</dbReference>
<reference evidence="2 3" key="1">
    <citation type="journal article" date="2020" name="Nat. Food">
        <title>A phased Vanilla planifolia genome enables genetic improvement of flavour and production.</title>
        <authorList>
            <person name="Hasing T."/>
            <person name="Tang H."/>
            <person name="Brym M."/>
            <person name="Khazi F."/>
            <person name="Huang T."/>
            <person name="Chambers A.H."/>
        </authorList>
    </citation>
    <scope>NUCLEOTIDE SEQUENCE [LARGE SCALE GENOMIC DNA]</scope>
    <source>
        <tissue evidence="2">Leaf</tissue>
    </source>
</reference>
<dbReference type="Proteomes" id="UP000639772">
    <property type="component" value="Unassembled WGS sequence"/>
</dbReference>
<accession>A0A835PFF9</accession>
<protein>
    <submittedName>
        <fullName evidence="2">Uncharacterized protein</fullName>
    </submittedName>
</protein>
<evidence type="ECO:0000256" key="1">
    <source>
        <dbReference type="SAM" id="MobiDB-lite"/>
    </source>
</evidence>
<comment type="caution">
    <text evidence="2">The sequence shown here is derived from an EMBL/GenBank/DDBJ whole genome shotgun (WGS) entry which is preliminary data.</text>
</comment>
<proteinExistence type="predicted"/>
<dbReference type="AlphaFoldDB" id="A0A835PFF9"/>
<feature type="region of interest" description="Disordered" evidence="1">
    <location>
        <begin position="62"/>
        <end position="82"/>
    </location>
</feature>
<name>A0A835PFF9_VANPL</name>
<sequence length="106" mass="11731">MKWKGEKPLNSTVEGSTDGPVCLPASAVVLRQFNQRVSQAELSRGQSPLPKLIILSLNRSQGLRSDGRMGNSSGKEVENGGYETRGEIFRQSAFLGRRWIPEHSFD</sequence>